<comment type="caution">
    <text evidence="2">The sequence shown here is derived from an EMBL/GenBank/DDBJ whole genome shotgun (WGS) entry which is preliminary data.</text>
</comment>
<keyword evidence="1" id="KW-1133">Transmembrane helix</keyword>
<evidence type="ECO:0000313" key="3">
    <source>
        <dbReference type="Proteomes" id="UP001364211"/>
    </source>
</evidence>
<keyword evidence="1" id="KW-0812">Transmembrane</keyword>
<keyword evidence="3" id="KW-1185">Reference proteome</keyword>
<dbReference type="RefSeq" id="WP_340292886.1">
    <property type="nucleotide sequence ID" value="NZ_JBBJUP010000016.1"/>
</dbReference>
<feature type="transmembrane region" description="Helical" evidence="1">
    <location>
        <begin position="105"/>
        <end position="126"/>
    </location>
</feature>
<name>A0ABU8TAQ8_9PSEU</name>
<feature type="transmembrane region" description="Helical" evidence="1">
    <location>
        <begin position="15"/>
        <end position="35"/>
    </location>
</feature>
<reference evidence="2 3" key="1">
    <citation type="submission" date="2024-03" db="EMBL/GenBank/DDBJ databases">
        <title>Draft genome sequence of Pseudonocardia sp. DW16-2.</title>
        <authorList>
            <person name="Duangmal K."/>
        </authorList>
    </citation>
    <scope>NUCLEOTIDE SEQUENCE [LARGE SCALE GENOMIC DNA]</scope>
    <source>
        <strain evidence="2 3">DW16-2</strain>
    </source>
</reference>
<protein>
    <submittedName>
        <fullName evidence="2">Uncharacterized protein</fullName>
    </submittedName>
</protein>
<keyword evidence="1" id="KW-0472">Membrane</keyword>
<proteinExistence type="predicted"/>
<evidence type="ECO:0000313" key="2">
    <source>
        <dbReference type="EMBL" id="MEJ8281049.1"/>
    </source>
</evidence>
<sequence length="200" mass="20388">MRWYAERPDRMARQVVSDVVAVLWAVLAVTAGVAVHDGLQALQGPGESLVAAGGQVSRAFAGVGGAVSAIPFISTDLARALDPAAGAGADLANAGREFGDAVGTLAAGALVVVPLVMLLPVLLGWLPLRLRYARRAGAAVAVRDTAPDLLAVRALTRVPVARLVRVAPDPAAAWRSGDPAVVATLAALELSDLGLRAPRS</sequence>
<dbReference type="EMBL" id="JBBJUP010000016">
    <property type="protein sequence ID" value="MEJ8281049.1"/>
    <property type="molecule type" value="Genomic_DNA"/>
</dbReference>
<evidence type="ECO:0000256" key="1">
    <source>
        <dbReference type="SAM" id="Phobius"/>
    </source>
</evidence>
<accession>A0ABU8TAQ8</accession>
<gene>
    <name evidence="2" type="ORF">WJX68_19055</name>
</gene>
<dbReference type="Proteomes" id="UP001364211">
    <property type="component" value="Unassembled WGS sequence"/>
</dbReference>
<organism evidence="2 3">
    <name type="scientific">Pseudonocardia spirodelae</name>
    <dbReference type="NCBI Taxonomy" id="3133431"/>
    <lineage>
        <taxon>Bacteria</taxon>
        <taxon>Bacillati</taxon>
        <taxon>Actinomycetota</taxon>
        <taxon>Actinomycetes</taxon>
        <taxon>Pseudonocardiales</taxon>
        <taxon>Pseudonocardiaceae</taxon>
        <taxon>Pseudonocardia</taxon>
    </lineage>
</organism>